<evidence type="ECO:0000256" key="1">
    <source>
        <dbReference type="SAM" id="MobiDB-lite"/>
    </source>
</evidence>
<feature type="compositionally biased region" description="Polar residues" evidence="1">
    <location>
        <begin position="143"/>
        <end position="152"/>
    </location>
</feature>
<dbReference type="Proteomes" id="UP000481861">
    <property type="component" value="Unassembled WGS sequence"/>
</dbReference>
<dbReference type="AlphaFoldDB" id="A0A7C8MJD2"/>
<name>A0A7C8MJD2_9PLEO</name>
<protein>
    <submittedName>
        <fullName evidence="2">Uncharacterized protein</fullName>
    </submittedName>
</protein>
<feature type="region of interest" description="Disordered" evidence="1">
    <location>
        <begin position="113"/>
        <end position="165"/>
    </location>
</feature>
<evidence type="ECO:0000313" key="3">
    <source>
        <dbReference type="Proteomes" id="UP000481861"/>
    </source>
</evidence>
<comment type="caution">
    <text evidence="2">The sequence shown here is derived from an EMBL/GenBank/DDBJ whole genome shotgun (WGS) entry which is preliminary data.</text>
</comment>
<keyword evidence="3" id="KW-1185">Reference proteome</keyword>
<proteinExistence type="predicted"/>
<organism evidence="2 3">
    <name type="scientific">Massariosphaeria phaeospora</name>
    <dbReference type="NCBI Taxonomy" id="100035"/>
    <lineage>
        <taxon>Eukaryota</taxon>
        <taxon>Fungi</taxon>
        <taxon>Dikarya</taxon>
        <taxon>Ascomycota</taxon>
        <taxon>Pezizomycotina</taxon>
        <taxon>Dothideomycetes</taxon>
        <taxon>Pleosporomycetidae</taxon>
        <taxon>Pleosporales</taxon>
        <taxon>Pleosporales incertae sedis</taxon>
        <taxon>Massariosphaeria</taxon>
    </lineage>
</organism>
<dbReference type="OrthoDB" id="10641779at2759"/>
<dbReference type="EMBL" id="JAADJZ010000001">
    <property type="protein sequence ID" value="KAF2878261.1"/>
    <property type="molecule type" value="Genomic_DNA"/>
</dbReference>
<feature type="region of interest" description="Disordered" evidence="1">
    <location>
        <begin position="23"/>
        <end position="47"/>
    </location>
</feature>
<gene>
    <name evidence="2" type="ORF">BDV95DRAFT_600928</name>
</gene>
<sequence>MDMADAAWYNPMKHGLLTGMPADDDVGGSGSGLALQDGHGSKKVGGSLGLTTAGRLATARDSPLANEFEDLYTDRQSRNSQHAYSSHGQGNMYEFGKRGGLQVAHTFSVTVPLPLNVQPAPTPRPRPAKLKKNMMPPGKQQDRSLASSNATLKRNRSDSFSDDYAPTVKRRKYELASDAGYRINSDNNTNPDAGQSTRCLKHYAWGTSKVRRGFRKAKSAFRSFWSWIPTPSNASLSGELSFNKNTVFVDRPDYRDMDVGEA</sequence>
<evidence type="ECO:0000313" key="2">
    <source>
        <dbReference type="EMBL" id="KAF2878261.1"/>
    </source>
</evidence>
<reference evidence="2 3" key="1">
    <citation type="submission" date="2020-01" db="EMBL/GenBank/DDBJ databases">
        <authorList>
            <consortium name="DOE Joint Genome Institute"/>
            <person name="Haridas S."/>
            <person name="Albert R."/>
            <person name="Binder M."/>
            <person name="Bloem J."/>
            <person name="Labutti K."/>
            <person name="Salamov A."/>
            <person name="Andreopoulos B."/>
            <person name="Baker S.E."/>
            <person name="Barry K."/>
            <person name="Bills G."/>
            <person name="Bluhm B.H."/>
            <person name="Cannon C."/>
            <person name="Castanera R."/>
            <person name="Culley D.E."/>
            <person name="Daum C."/>
            <person name="Ezra D."/>
            <person name="Gonzalez J.B."/>
            <person name="Henrissat B."/>
            <person name="Kuo A."/>
            <person name="Liang C."/>
            <person name="Lipzen A."/>
            <person name="Lutzoni F."/>
            <person name="Magnuson J."/>
            <person name="Mondo S."/>
            <person name="Nolan M."/>
            <person name="Ohm R."/>
            <person name="Pangilinan J."/>
            <person name="Park H.-J.H."/>
            <person name="Ramirez L."/>
            <person name="Alfaro M."/>
            <person name="Sun H."/>
            <person name="Tritt A."/>
            <person name="Yoshinaga Y."/>
            <person name="Zwiers L.-H.L."/>
            <person name="Turgeon B.G."/>
            <person name="Goodwin S.B."/>
            <person name="Spatafora J.W."/>
            <person name="Crous P.W."/>
            <person name="Grigoriev I.V."/>
        </authorList>
    </citation>
    <scope>NUCLEOTIDE SEQUENCE [LARGE SCALE GENOMIC DNA]</scope>
    <source>
        <strain evidence="2 3">CBS 611.86</strain>
    </source>
</reference>
<accession>A0A7C8MJD2</accession>